<proteinExistence type="predicted"/>
<evidence type="ECO:0000313" key="3">
    <source>
        <dbReference type="Proteomes" id="UP000294360"/>
    </source>
</evidence>
<reference evidence="2 3" key="1">
    <citation type="submission" date="2019-03" db="EMBL/GenBank/DDBJ databases">
        <authorList>
            <person name="Kox A.R. M."/>
        </authorList>
    </citation>
    <scope>NUCLEOTIDE SEQUENCE [LARGE SCALE GENOMIC DNA]</scope>
    <source>
        <strain evidence="2">MTUNDRAET4 annotated genome</strain>
    </source>
</reference>
<feature type="region of interest" description="Disordered" evidence="1">
    <location>
        <begin position="1"/>
        <end position="103"/>
    </location>
</feature>
<accession>A0A4U8Z062</accession>
<gene>
    <name evidence="2" type="ORF">MTUNDRAET4_0493</name>
</gene>
<organism evidence="2 3">
    <name type="scientific">Methylocella tundrae</name>
    <dbReference type="NCBI Taxonomy" id="227605"/>
    <lineage>
        <taxon>Bacteria</taxon>
        <taxon>Pseudomonadati</taxon>
        <taxon>Pseudomonadota</taxon>
        <taxon>Alphaproteobacteria</taxon>
        <taxon>Hyphomicrobiales</taxon>
        <taxon>Beijerinckiaceae</taxon>
        <taxon>Methylocella</taxon>
    </lineage>
</organism>
<evidence type="ECO:0000256" key="1">
    <source>
        <dbReference type="SAM" id="MobiDB-lite"/>
    </source>
</evidence>
<dbReference type="KEGG" id="mtun:MTUNDRAET4_0493"/>
<dbReference type="EMBL" id="LR536450">
    <property type="protein sequence ID" value="VFU07386.1"/>
    <property type="molecule type" value="Genomic_DNA"/>
</dbReference>
<protein>
    <submittedName>
        <fullName evidence="2">Uncharacterized protein</fullName>
    </submittedName>
</protein>
<sequence>MLNKARLGASSELTPPCRRKEDPFGGIAPSSRRAAAARHARGSSMNRFDGRPTCESSGNEENEGHGPALDRRARPRQLREQKKDHDQAEKRISEINLFQWPLP</sequence>
<dbReference type="AlphaFoldDB" id="A0A4U8Z062"/>
<name>A0A4U8Z062_METTU</name>
<dbReference type="Proteomes" id="UP000294360">
    <property type="component" value="Chromosome"/>
</dbReference>
<feature type="compositionally biased region" description="Basic and acidic residues" evidence="1">
    <location>
        <begin position="62"/>
        <end position="93"/>
    </location>
</feature>
<evidence type="ECO:0000313" key="2">
    <source>
        <dbReference type="EMBL" id="VFU07386.1"/>
    </source>
</evidence>